<reference evidence="1 2" key="1">
    <citation type="submission" date="2022-01" db="EMBL/GenBank/DDBJ databases">
        <title>Whole genome-based taxonomy of the Shewanellaceae.</title>
        <authorList>
            <person name="Martin-Rodriguez A.J."/>
        </authorList>
    </citation>
    <scope>NUCLEOTIDE SEQUENCE [LARGE SCALE GENOMIC DNA]</scope>
    <source>
        <strain evidence="1 2">DSM 17177</strain>
    </source>
</reference>
<sequence length="98" mass="11068">MTEEQFNRTLQSVGQSCFVKFFDVFSSKVSTREEMIEKLKSETDYTEGSCISRTSHAKSLIEAGVAGRVFEQVINSNSSKISDETRDLARKYTINSNI</sequence>
<gene>
    <name evidence="1" type="ORF">L2764_14795</name>
</gene>
<dbReference type="Proteomes" id="UP001203423">
    <property type="component" value="Unassembled WGS sequence"/>
</dbReference>
<dbReference type="EMBL" id="JAKIKS010000057">
    <property type="protein sequence ID" value="MCL1125706.1"/>
    <property type="molecule type" value="Genomic_DNA"/>
</dbReference>
<organism evidence="1 2">
    <name type="scientific">Shewanella surugensis</name>
    <dbReference type="NCBI Taxonomy" id="212020"/>
    <lineage>
        <taxon>Bacteria</taxon>
        <taxon>Pseudomonadati</taxon>
        <taxon>Pseudomonadota</taxon>
        <taxon>Gammaproteobacteria</taxon>
        <taxon>Alteromonadales</taxon>
        <taxon>Shewanellaceae</taxon>
        <taxon>Shewanella</taxon>
    </lineage>
</organism>
<evidence type="ECO:0000313" key="1">
    <source>
        <dbReference type="EMBL" id="MCL1125706.1"/>
    </source>
</evidence>
<name>A0ABT0LEX4_9GAMM</name>
<evidence type="ECO:0000313" key="2">
    <source>
        <dbReference type="Proteomes" id="UP001203423"/>
    </source>
</evidence>
<accession>A0ABT0LEX4</accession>
<protein>
    <submittedName>
        <fullName evidence="1">Uncharacterized protein</fullName>
    </submittedName>
</protein>
<proteinExistence type="predicted"/>
<dbReference type="RefSeq" id="WP_248941018.1">
    <property type="nucleotide sequence ID" value="NZ_JAKIKS010000057.1"/>
</dbReference>
<keyword evidence="2" id="KW-1185">Reference proteome</keyword>
<comment type="caution">
    <text evidence="1">The sequence shown here is derived from an EMBL/GenBank/DDBJ whole genome shotgun (WGS) entry which is preliminary data.</text>
</comment>